<accession>A0A0W0VRT3</accession>
<reference evidence="1 2" key="1">
    <citation type="submission" date="2015-11" db="EMBL/GenBank/DDBJ databases">
        <title>Genomic analysis of 38 Legionella species identifies large and diverse effector repertoires.</title>
        <authorList>
            <person name="Burstein D."/>
            <person name="Amaro F."/>
            <person name="Zusman T."/>
            <person name="Lifshitz Z."/>
            <person name="Cohen O."/>
            <person name="Gilbert J.A."/>
            <person name="Pupko T."/>
            <person name="Shuman H.A."/>
            <person name="Segal G."/>
        </authorList>
    </citation>
    <scope>NUCLEOTIDE SEQUENCE [LARGE SCALE GENOMIC DNA]</scope>
    <source>
        <strain evidence="1 2">Bercovier 4</strain>
    </source>
</reference>
<dbReference type="RefSeq" id="WP_058501813.1">
    <property type="nucleotide sequence ID" value="NZ_CAAAJA010000119.1"/>
</dbReference>
<dbReference type="Proteomes" id="UP000054761">
    <property type="component" value="Unassembled WGS sequence"/>
</dbReference>
<evidence type="ECO:0000313" key="2">
    <source>
        <dbReference type="Proteomes" id="UP000054761"/>
    </source>
</evidence>
<evidence type="ECO:0000313" key="1">
    <source>
        <dbReference type="EMBL" id="KTD22916.1"/>
    </source>
</evidence>
<dbReference type="STRING" id="454.Lisr_1457"/>
<keyword evidence="2" id="KW-1185">Reference proteome</keyword>
<name>A0A0W0VRT3_9GAMM</name>
<sequence length="377" mass="43394">MPGKDEKKNNLSIHEHAIAAKEYARERILQGSTQLSNNEIPLWRTLHHMDGISTKRNLAKNTSRNLSLESDPYVRSFEADILISNKLSIGNCGELAYQALDYFLTETDFRAEVYHIVNGDHVFLVVNRDPNSDPAKPETWGSEAFICDPWANKVFNASDYQSELKNYYGNSGFEAPRYEPYAKLCNTEAFSPEKHSLAPTKNINTDYLRKHRKTENLKTEFEAGIEALKIYTSKLEALHRKLVEKYGENDTKAVVMANKITRLNRVQSSLKNGFEKVQNVTSYREVSTKLHRLHRKFDSALNSIHFDHEESNALFARRDTKSTRGKLMKAFDIPSNTEKKVKSAQSAFRKAYQKFKESETKEEKSAFYNHSMMCGRR</sequence>
<dbReference type="EMBL" id="LNYH01000079">
    <property type="protein sequence ID" value="KTD22916.1"/>
    <property type="molecule type" value="Genomic_DNA"/>
</dbReference>
<dbReference type="AlphaFoldDB" id="A0A0W0VRT3"/>
<comment type="caution">
    <text evidence="1">The sequence shown here is derived from an EMBL/GenBank/DDBJ whole genome shotgun (WGS) entry which is preliminary data.</text>
</comment>
<organism evidence="1 2">
    <name type="scientific">Legionella israelensis</name>
    <dbReference type="NCBI Taxonomy" id="454"/>
    <lineage>
        <taxon>Bacteria</taxon>
        <taxon>Pseudomonadati</taxon>
        <taxon>Pseudomonadota</taxon>
        <taxon>Gammaproteobacteria</taxon>
        <taxon>Legionellales</taxon>
        <taxon>Legionellaceae</taxon>
        <taxon>Legionella</taxon>
    </lineage>
</organism>
<protein>
    <submittedName>
        <fullName evidence="1">Uncharacterized protein</fullName>
    </submittedName>
</protein>
<proteinExistence type="predicted"/>
<dbReference type="OrthoDB" id="9152014at2"/>
<gene>
    <name evidence="1" type="ORF">Lisr_1457</name>
</gene>
<dbReference type="PATRIC" id="fig|454.4.peg.1581"/>